<keyword evidence="7" id="KW-0862">Zinc</keyword>
<dbReference type="AlphaFoldDB" id="A0A8S1HJ81"/>
<evidence type="ECO:0000256" key="8">
    <source>
        <dbReference type="SAM" id="MobiDB-lite"/>
    </source>
</evidence>
<dbReference type="GO" id="GO:0015165">
    <property type="term" value="F:pyrimidine nucleotide-sugar transmembrane transporter activity"/>
    <property type="evidence" value="ECO:0007669"/>
    <property type="project" value="InterPro"/>
</dbReference>
<dbReference type="GO" id="GO:0000139">
    <property type="term" value="C:Golgi membrane"/>
    <property type="evidence" value="ECO:0007669"/>
    <property type="project" value="InterPro"/>
</dbReference>
<accession>A0A8S1HJ81</accession>
<dbReference type="EMBL" id="CAJGYM010000065">
    <property type="protein sequence ID" value="CAD6196021.1"/>
    <property type="molecule type" value="Genomic_DNA"/>
</dbReference>
<evidence type="ECO:0000256" key="2">
    <source>
        <dbReference type="ARBA" id="ARBA00009976"/>
    </source>
</evidence>
<keyword evidence="3" id="KW-0813">Transport</keyword>
<dbReference type="OrthoDB" id="408493at2759"/>
<keyword evidence="7" id="KW-0479">Metal-binding</keyword>
<feature type="region of interest" description="Disordered" evidence="8">
    <location>
        <begin position="208"/>
        <end position="247"/>
    </location>
</feature>
<evidence type="ECO:0000256" key="1">
    <source>
        <dbReference type="ARBA" id="ARBA00004141"/>
    </source>
</evidence>
<feature type="transmembrane region" description="Helical" evidence="9">
    <location>
        <begin position="547"/>
        <end position="564"/>
    </location>
</feature>
<gene>
    <name evidence="11" type="ORF">CAUJ_LOCUS11938</name>
</gene>
<keyword evidence="5 9" id="KW-1133">Transmembrane helix</keyword>
<keyword evidence="7" id="KW-0863">Zinc-finger</keyword>
<feature type="transmembrane region" description="Helical" evidence="9">
    <location>
        <begin position="412"/>
        <end position="433"/>
    </location>
</feature>
<evidence type="ECO:0000313" key="12">
    <source>
        <dbReference type="Proteomes" id="UP000835052"/>
    </source>
</evidence>
<protein>
    <recommendedName>
        <fullName evidence="10">C2H2-type domain-containing protein</fullName>
    </recommendedName>
</protein>
<sequence>MIRMWKRSLRMKVLMGRNNLNIPVGAYDCSMCSANFMTRCGMSKHMKKAHGCSVKSLFGAKSGPICSDCGEFLRSHLELSEHMNLAHGGAFRVVERDFETVSESEDWLEKKCMETDSKFYKTTVNLESDHKIVYRKCCLVGRYANKPRRNNRPKACDSCTAYVKMKIFNSGSVHLEACFDHSSHRLGLSEDTAELLEEIQTAGVPTVVDINVGSDPDWEKKEQEMVENREKQTGKEEDEEETEWFQKDPEVIEIDDSGEEEEKLLRSEEPEVIVLDSDSSDSEPDKLGPANLEHDYCCSKASPKLETYGLSGAKNNEGRFGWGLLSPDQIFGFPNLIVCPVDGCTNRCTLFRILPSKKGISIIRKCTRIVLTTMGAVEDVDDAKCLLLPAAQTSDKSDLPTMAYPHQPRSSTLFKAYVIASMTCLWTAYTLTVRYTRSTVPPDKMYSATTVVLSAEAVKLVITFLMLFRDLKGDFGDFQATLSKHYFGAPRELAKMSVPSIAYALQNNLDFVGLSNLDAGLYQVTTQLKVVSTALFMMAFLGRKFSGTRWAAIVLLMLGVAAVQKKSRENDEQNYNSLNFRGEEKN</sequence>
<dbReference type="InterPro" id="IPR037185">
    <property type="entry name" value="EmrE-like"/>
</dbReference>
<dbReference type="PROSITE" id="PS50157">
    <property type="entry name" value="ZINC_FINGER_C2H2_2"/>
    <property type="match status" value="1"/>
</dbReference>
<dbReference type="PROSITE" id="PS00028">
    <property type="entry name" value="ZINC_FINGER_C2H2_1"/>
    <property type="match status" value="2"/>
</dbReference>
<evidence type="ECO:0000256" key="6">
    <source>
        <dbReference type="ARBA" id="ARBA00023136"/>
    </source>
</evidence>
<feature type="compositionally biased region" description="Basic and acidic residues" evidence="8">
    <location>
        <begin position="217"/>
        <end position="235"/>
    </location>
</feature>
<feature type="domain" description="C2H2-type" evidence="10">
    <location>
        <begin position="27"/>
        <end position="50"/>
    </location>
</feature>
<evidence type="ECO:0000256" key="9">
    <source>
        <dbReference type="SAM" id="Phobius"/>
    </source>
</evidence>
<comment type="caution">
    <text evidence="11">The sequence shown here is derived from an EMBL/GenBank/DDBJ whole genome shotgun (WGS) entry which is preliminary data.</text>
</comment>
<dbReference type="InterPro" id="IPR013087">
    <property type="entry name" value="Znf_C2H2_type"/>
</dbReference>
<organism evidence="11 12">
    <name type="scientific">Caenorhabditis auriculariae</name>
    <dbReference type="NCBI Taxonomy" id="2777116"/>
    <lineage>
        <taxon>Eukaryota</taxon>
        <taxon>Metazoa</taxon>
        <taxon>Ecdysozoa</taxon>
        <taxon>Nematoda</taxon>
        <taxon>Chromadorea</taxon>
        <taxon>Rhabditida</taxon>
        <taxon>Rhabditina</taxon>
        <taxon>Rhabditomorpha</taxon>
        <taxon>Rhabditoidea</taxon>
        <taxon>Rhabditidae</taxon>
        <taxon>Peloderinae</taxon>
        <taxon>Caenorhabditis</taxon>
    </lineage>
</organism>
<dbReference type="Gene3D" id="3.30.160.60">
    <property type="entry name" value="Classic Zinc Finger"/>
    <property type="match status" value="1"/>
</dbReference>
<evidence type="ECO:0000256" key="5">
    <source>
        <dbReference type="ARBA" id="ARBA00022989"/>
    </source>
</evidence>
<comment type="subcellular location">
    <subcellularLocation>
        <location evidence="1">Membrane</location>
        <topology evidence="1">Multi-pass membrane protein</topology>
    </subcellularLocation>
</comment>
<proteinExistence type="inferred from homology"/>
<evidence type="ECO:0000256" key="4">
    <source>
        <dbReference type="ARBA" id="ARBA00022692"/>
    </source>
</evidence>
<dbReference type="SUPFAM" id="SSF103481">
    <property type="entry name" value="Multidrug resistance efflux transporter EmrE"/>
    <property type="match status" value="1"/>
</dbReference>
<dbReference type="GO" id="GO:0008270">
    <property type="term" value="F:zinc ion binding"/>
    <property type="evidence" value="ECO:0007669"/>
    <property type="project" value="UniProtKB-KW"/>
</dbReference>
<name>A0A8S1HJ81_9PELO</name>
<evidence type="ECO:0000256" key="7">
    <source>
        <dbReference type="PROSITE-ProRule" id="PRU00042"/>
    </source>
</evidence>
<dbReference type="Proteomes" id="UP000835052">
    <property type="component" value="Unassembled WGS sequence"/>
</dbReference>
<keyword evidence="4 9" id="KW-0812">Transmembrane</keyword>
<evidence type="ECO:0000256" key="3">
    <source>
        <dbReference type="ARBA" id="ARBA00022597"/>
    </source>
</evidence>
<evidence type="ECO:0000313" key="11">
    <source>
        <dbReference type="EMBL" id="CAD6196021.1"/>
    </source>
</evidence>
<evidence type="ECO:0000259" key="10">
    <source>
        <dbReference type="PROSITE" id="PS50157"/>
    </source>
</evidence>
<keyword evidence="6 9" id="KW-0472">Membrane</keyword>
<keyword evidence="12" id="KW-1185">Reference proteome</keyword>
<comment type="similarity">
    <text evidence="2">Belongs to the nucleotide-sugar transporter family. SLC35A subfamily.</text>
</comment>
<dbReference type="Pfam" id="PF04142">
    <property type="entry name" value="Nuc_sug_transp"/>
    <property type="match status" value="1"/>
</dbReference>
<feature type="transmembrane region" description="Helical" evidence="9">
    <location>
        <begin position="445"/>
        <end position="468"/>
    </location>
</feature>
<dbReference type="InterPro" id="IPR007271">
    <property type="entry name" value="Nuc_sug_transpt"/>
</dbReference>
<dbReference type="SMART" id="SM00355">
    <property type="entry name" value="ZnF_C2H2"/>
    <property type="match status" value="2"/>
</dbReference>
<dbReference type="PANTHER" id="PTHR10231">
    <property type="entry name" value="NUCLEOTIDE-SUGAR TRANSMEMBRANE TRANSPORTER"/>
    <property type="match status" value="1"/>
</dbReference>
<reference evidence="11" key="1">
    <citation type="submission" date="2020-10" db="EMBL/GenBank/DDBJ databases">
        <authorList>
            <person name="Kikuchi T."/>
        </authorList>
    </citation>
    <scope>NUCLEOTIDE SEQUENCE</scope>
    <source>
        <strain evidence="11">NKZ352</strain>
    </source>
</reference>
<keyword evidence="3" id="KW-0762">Sugar transport</keyword>
<dbReference type="NCBIfam" id="TIGR00803">
    <property type="entry name" value="nst"/>
    <property type="match status" value="1"/>
</dbReference>